<feature type="compositionally biased region" description="Basic and acidic residues" evidence="2">
    <location>
        <begin position="3303"/>
        <end position="3314"/>
    </location>
</feature>
<dbReference type="Proteomes" id="UP000494040">
    <property type="component" value="Unassembled WGS sequence"/>
</dbReference>
<feature type="compositionally biased region" description="Basic and acidic residues" evidence="2">
    <location>
        <begin position="2675"/>
        <end position="2689"/>
    </location>
</feature>
<feature type="region of interest" description="Disordered" evidence="2">
    <location>
        <begin position="2675"/>
        <end position="2702"/>
    </location>
</feature>
<organism evidence="3 4">
    <name type="scientific">Cimex lectularius</name>
    <name type="common">Bed bug</name>
    <name type="synonym">Acanthia lectularia</name>
    <dbReference type="NCBI Taxonomy" id="79782"/>
    <lineage>
        <taxon>Eukaryota</taxon>
        <taxon>Metazoa</taxon>
        <taxon>Ecdysozoa</taxon>
        <taxon>Arthropoda</taxon>
        <taxon>Hexapoda</taxon>
        <taxon>Insecta</taxon>
        <taxon>Pterygota</taxon>
        <taxon>Neoptera</taxon>
        <taxon>Paraneoptera</taxon>
        <taxon>Hemiptera</taxon>
        <taxon>Heteroptera</taxon>
        <taxon>Panheteroptera</taxon>
        <taxon>Cimicomorpha</taxon>
        <taxon>Cimicidae</taxon>
        <taxon>Cimex</taxon>
    </lineage>
</organism>
<feature type="coiled-coil region" evidence="1">
    <location>
        <begin position="2801"/>
        <end position="2845"/>
    </location>
</feature>
<feature type="region of interest" description="Disordered" evidence="2">
    <location>
        <begin position="2888"/>
        <end position="2907"/>
    </location>
</feature>
<feature type="region of interest" description="Disordered" evidence="2">
    <location>
        <begin position="1677"/>
        <end position="1721"/>
    </location>
</feature>
<feature type="compositionally biased region" description="Polar residues" evidence="2">
    <location>
        <begin position="2610"/>
        <end position="2625"/>
    </location>
</feature>
<feature type="region of interest" description="Disordered" evidence="2">
    <location>
        <begin position="1753"/>
        <end position="1819"/>
    </location>
</feature>
<feature type="region of interest" description="Disordered" evidence="2">
    <location>
        <begin position="2591"/>
        <end position="2631"/>
    </location>
</feature>
<evidence type="ECO:0000256" key="2">
    <source>
        <dbReference type="SAM" id="MobiDB-lite"/>
    </source>
</evidence>
<feature type="compositionally biased region" description="Basic and acidic residues" evidence="2">
    <location>
        <begin position="2486"/>
        <end position="2497"/>
    </location>
</feature>
<feature type="compositionally biased region" description="Polar residues" evidence="2">
    <location>
        <begin position="1780"/>
        <end position="1794"/>
    </location>
</feature>
<feature type="compositionally biased region" description="Basic and acidic residues" evidence="2">
    <location>
        <begin position="2888"/>
        <end position="2897"/>
    </location>
</feature>
<dbReference type="OMA" id="FCGSMGG"/>
<keyword evidence="1" id="KW-0175">Coiled coil</keyword>
<feature type="region of interest" description="Disordered" evidence="2">
    <location>
        <begin position="2098"/>
        <end position="2123"/>
    </location>
</feature>
<feature type="compositionally biased region" description="Polar residues" evidence="2">
    <location>
        <begin position="2898"/>
        <end position="2907"/>
    </location>
</feature>
<evidence type="ECO:0000313" key="4">
    <source>
        <dbReference type="Proteomes" id="UP000494040"/>
    </source>
</evidence>
<dbReference type="EnsemblMetazoa" id="XM_014391382.2">
    <property type="protein sequence ID" value="XP_014246868.1"/>
    <property type="gene ID" value="LOC106665161"/>
</dbReference>
<feature type="compositionally biased region" description="Basic and acidic residues" evidence="2">
    <location>
        <begin position="3264"/>
        <end position="3274"/>
    </location>
</feature>
<feature type="region of interest" description="Disordered" evidence="2">
    <location>
        <begin position="785"/>
        <end position="862"/>
    </location>
</feature>
<name>A0A8I6RKJ5_CIMLE</name>
<feature type="region of interest" description="Disordered" evidence="2">
    <location>
        <begin position="2486"/>
        <end position="2505"/>
    </location>
</feature>
<accession>A0A8I6RKJ5</accession>
<feature type="compositionally biased region" description="Low complexity" evidence="2">
    <location>
        <begin position="1702"/>
        <end position="1711"/>
    </location>
</feature>
<feature type="compositionally biased region" description="Basic and acidic residues" evidence="2">
    <location>
        <begin position="247"/>
        <end position="256"/>
    </location>
</feature>
<feature type="compositionally biased region" description="Polar residues" evidence="2">
    <location>
        <begin position="3004"/>
        <end position="3013"/>
    </location>
</feature>
<feature type="compositionally biased region" description="Low complexity" evidence="2">
    <location>
        <begin position="1759"/>
        <end position="1771"/>
    </location>
</feature>
<protein>
    <submittedName>
        <fullName evidence="3">Uncharacterized protein</fullName>
    </submittedName>
</protein>
<feature type="region of interest" description="Disordered" evidence="2">
    <location>
        <begin position="2944"/>
        <end position="2976"/>
    </location>
</feature>
<feature type="compositionally biased region" description="Basic and acidic residues" evidence="2">
    <location>
        <begin position="138"/>
        <end position="149"/>
    </location>
</feature>
<dbReference type="GeneID" id="106665161"/>
<feature type="compositionally biased region" description="Basic and acidic residues" evidence="2">
    <location>
        <begin position="2948"/>
        <end position="2965"/>
    </location>
</feature>
<evidence type="ECO:0000256" key="1">
    <source>
        <dbReference type="SAM" id="Coils"/>
    </source>
</evidence>
<feature type="region of interest" description="Disordered" evidence="2">
    <location>
        <begin position="119"/>
        <end position="149"/>
    </location>
</feature>
<feature type="compositionally biased region" description="Polar residues" evidence="2">
    <location>
        <begin position="2693"/>
        <end position="2702"/>
    </location>
</feature>
<dbReference type="RefSeq" id="XP_014246868.1">
    <property type="nucleotide sequence ID" value="XM_014391382.2"/>
</dbReference>
<feature type="region of interest" description="Disordered" evidence="2">
    <location>
        <begin position="381"/>
        <end position="402"/>
    </location>
</feature>
<reference evidence="3" key="1">
    <citation type="submission" date="2022-01" db="UniProtKB">
        <authorList>
            <consortium name="EnsemblMetazoa"/>
        </authorList>
    </citation>
    <scope>IDENTIFICATION</scope>
</reference>
<dbReference type="KEGG" id="clec:106665161"/>
<feature type="compositionally biased region" description="Polar residues" evidence="2">
    <location>
        <begin position="1712"/>
        <end position="1721"/>
    </location>
</feature>
<feature type="compositionally biased region" description="Polar residues" evidence="2">
    <location>
        <begin position="1684"/>
        <end position="1696"/>
    </location>
</feature>
<feature type="region of interest" description="Disordered" evidence="2">
    <location>
        <begin position="3264"/>
        <end position="3323"/>
    </location>
</feature>
<proteinExistence type="predicted"/>
<feature type="compositionally biased region" description="Polar residues" evidence="2">
    <location>
        <begin position="308"/>
        <end position="321"/>
    </location>
</feature>
<feature type="compositionally biased region" description="Basic and acidic residues" evidence="2">
    <location>
        <begin position="1795"/>
        <end position="1806"/>
    </location>
</feature>
<feature type="region of interest" description="Disordered" evidence="2">
    <location>
        <begin position="2994"/>
        <end position="3013"/>
    </location>
</feature>
<feature type="region of interest" description="Disordered" evidence="2">
    <location>
        <begin position="247"/>
        <end position="271"/>
    </location>
</feature>
<feature type="region of interest" description="Disordered" evidence="2">
    <location>
        <begin position="3160"/>
        <end position="3179"/>
    </location>
</feature>
<feature type="compositionally biased region" description="Basic and acidic residues" evidence="2">
    <location>
        <begin position="382"/>
        <end position="395"/>
    </location>
</feature>
<feature type="region of interest" description="Disordered" evidence="2">
    <location>
        <begin position="284"/>
        <end position="321"/>
    </location>
</feature>
<dbReference type="OrthoDB" id="6622569at2759"/>
<sequence>MFGMSDEETGGPSRYETNYSIPSVNSEWNNVVELFHELKSLLDNCNREAQHSWAIIDKVKRSASIITLELEDLGKEISDIGICNKSSETSTYIGIEPYSDHLLGSLQCRKNCGKLSSGRAITSSDSDPSANNENNNVENRDKDNVNEPSEKFECNNSCYLIETNACENSTDGQASYDSEGSHFTSARYNGISNRFSSRKNWRLSSLAESDEGISIVSKEKEEILKNIKKPKNDVINVKLNCKNNKIKSYDESKPDSENSSDSVPIKAQQVKPNIKAEILHNTDKLQSSEGSTIEDGSDFTVQSDEKNIASQNCSQTTTTEEQSVINTSRCNNNDKPQLLNSISNLTEEDVKDEVSQESKSVVSNDAELKESKIADPDICAQAKKEKSTSEQEDNLKPPVNYFPESDDYIETILSPNCEKAMFGQKKPIKKYFETENEYLKPNKNIIVNPSYNDEKEQYNIQFCVPFTDRVCYSALTKTNCTNVNPYYKDDTQLSGQTQKLPPIPQRRIPVKYCEFSNVKSIEGKKTVVGCVKSQKNSLRPIYKVKNMPSEVKFIATVYPTSVSMENNTSTTVTRHNMQRGYVSTFRVNPEKKPRMTPYGTTIYSHQTLANKPNFKLVTPKYHHRSAPFQKHQLVNINQQKCIEYPQNYNESCSPRRNSQKQSNEIETMPVLNRRYSSVKSRTSPSAKIHSINDDQYICEDDQQVFARINPNGMCEVDNQKMMAGRVTQVDECDKYDQQVIAGRLPQADFCEDEQVKTAKVSQDNNCKEDEQMIRERTSQSVIYEDVQQGPSTAERSFQGKYRFTSQEMKRESVVQKERSFSPPEIKRRKLSSNKSEKQYSANENCDPPYPHESKKTFQPSDEQMITERTSQSVIYENVQQGTSTVDRSFQGKYRYLETDCEIIPYEGNKFTLQEMRRESVVQKERSFSPPEIKLRRLPLNKSENNQYSANENNCDPPYLHESKKNSCDSSVREAFDNTSEQRVTVPSDVTLFQDIKSIAEDWNGESENYMPRKQSSRQRIENIDNDSVIRTTNNKSCGINTSELERPTEALCDCKRYGCDKYCNLKKRDNSSSIATESQLGKVASKPHSETTENNPTICNVSTEQNQLQIRKQNNFFRVQKMVNFAQQKFLTSKNLEESTCKINFLSFPNKMAKDKRSIYKLSSTSTTELSDSELTDMPVQPYDTTHASVCDKQSQCNSVIAEKSQVLFKLSSLDASYPLKQNKTAGTLCQTEILSDRKSDSNPINSPPKIEEDLCLYGNSKRSTLKLKSHFMCQTENRPILEQNEKNKGMVVNPVVESPTVNFEISSNDKLLITTFTQYEADTGKPDNPANQMETVPCKKTKEVKTISTETSTVYQYTKLSKPPAVEKVDKCENTMLKFNIKSPKLTNSLTIYDKRIKKDHLKSQEHHTSKINSEVKSNNNPIVSNVSIKHQETNTDKTFGCNELNKVCTNKENSEKVGRACTYVNTSTSMEDDLLERYTSYGKPKYLSNSNVFLIKNLSKRCRPKESLLNQRMRKSTMYRLKDSIASKCKHKRKHKHKQKRRRKSKCTSLNTIELLCTDNNVNDINNDCNLENINRFMTNSVCCPINIGNSNGGNLPHFTNQELPSDCVNTENKFNIPHSFKNYVSTYINQNILPMLLSNNLINLDQINQKVVQDARETLMNKLFPEDCEDKKNVNLHDTTDNQSLNNNGTSLNPDIDSNKQNKSQSNSLPSETSDIVHNTDSKATVNFVVMKDTKEGYAADLVSSTSFSLKKNVKQSKSATSMSVSSKHSSDIIKVTSHQNLKSASGLQSENESKHGRIEKKNVKPSSHDSITPKPNAKLINYNKLKKIIAEYSSRNVCKGDSTKKFPSDHARERKHSVTPGHIKLGETDSITKKYGFQRSESNNSRKVNTIGKNLSKQKSTSIENTFNKFHSSKSQFSYRKPIKELPAELSMYKPQNDAKLNKSSMTQHFNKSSLNNYKEKTLQANKSGKICGNNGKTVNQKQDSTKQKSKNYCNPHLKDYNSLSFRDYISKQQTICEAEVANMLKIMSKRNGKVLNKHDLKGNSRFWISNCHVKLLKSIKKLYSNDFNSDHSTAELKKKLFSKDAKEILRKIGKGKTDRSDQTEACSKQKGGNRYSQTSKENDFTLLAMNKRGKYNSFLKPNIHTKKLLKENCIQNYENKNTNPYEDTDQLKRTDSIKKLKMCIEQIENKLPHFIIEKKHKVSENKIQRKRDKTLQTHSVSLNTTKIQTVCTCIQNYEMHESDIPNNKTKLEANPLSKRENIVESSTEDKVGIIQTDNLNHDESFNFFEDSINAKKVTSDNKIIKCNKSDIKGNTYMLKTAEVQTQVGEIAVHQITTIENYDVDQKMKPILIEELEMLDQSNISTSRQRIRPPLTAQDFELSEKMPLTKSFSWINNLRGFDSKEKLTSKKLSEVLCNVESKTIEEELNQQIEKTNLATRSESPAKAKLITRQRSKTTCNINESSLKFNKEESKLMRDERERLEIKESNEKQQSRQSSSIENQLAFLRQRREDYIEKINSALKNCEENAKVTYDFNEKFQGRQSDCIKSTYKTSFDTILLNESKDSVTPIIPEQKLTLLTLPHLETQEETSSFMETSQKTDKKETSNTSVNSIKDMGSSTKINREKPSSENIKIVEIREVDDSNYHLAKDSFSVNILAEIVQEQSDKALNEADQSDKHVENKNNDEQNSENVEYRTSQNETINYSQILISGEQSRENIQKPLLNEENNIWQNQKNIIEQIKNLSSKHSQNLVSQNELKEECIQNQGSKDENIKTSQDMINQSVVGSSQLNMHEQNSNKNLISDNEQNEENMQKQTNNETNMHNQECKVEDQNKTIENQTCEHTQSRKYTENEINKTDQSSKVGFLSPNTQKNETEVAKQIDQTNCRDSKHDLQTADNKNQNVSQKVETSQANVSDNSNRTNFLSFQEFQREISEMKKRVQRTMSQDRENKPLTCKSDDHENPLPSGKTIENDVPESLDSIQFWKQSQNKNFANNKVKKPLTSSSNDDLNTTKAKNCDKVITEDTKSKETDHQPVIMTPSEFKSRTERKKLSNTYKSCRKDEIINSDPMTSQGVKKTESSLQTSNFTFPLVSQLPFEHEKQDSEEERKNTDKINSVNSQPLIEIRRINSKNILTELDMYHNSIAKWQMTPSIEEIMKNSKGTGSTSRKRVDKSALKERTKEGKIIKRKTNKLKSDGQKQIVSKLNAQQKEKVHEKARKGFTMPIDSRKDCNSLPIKCDSYKVLIVTNAKHKEPGTSIVHETRVKGKHKVEVAQKGTVKPHSKLTKHEDRKLLSPSPARAKSTDRSTPKGDCSRGLSQQTPPKLMPFELYKINQFLTLDNNKKNLSKTSVDSYLKLLRQLSTTIEDLITLMKLAFKKENVKLINKFYSRSKNQYIKEKSKQLYKHLVTADTKKITKQKMCGDYDAATSTSSPKTMSLPAKNESQKISDSALRVTKTTLEYVYKELTMLKTQINQTMFVEVRNQIASNKSLSKSENEKMVQAIDLELNKIKSLGNQIDMLSRDLKQRIEMEGDLDEFHTRLEKSYVSKFEHECTKLSQDEAMKKLKHEAIIETKTQLNDKLNEINNLIQHQIQEQSRQEKARSTSEVSLRKKLEHIGEVLQTELNNIQAVLAGNQVDLKENNEKIKEDSKNKYVHRKRNMFEKTCSLDERIEKGPFKPLETSPKHGIGGNVVKAKQSLEEKMNEDLKEKYLKKK</sequence>
<evidence type="ECO:0000313" key="3">
    <source>
        <dbReference type="EnsemblMetazoa" id="XP_014246868.1"/>
    </source>
</evidence>
<feature type="compositionally biased region" description="Polar residues" evidence="2">
    <location>
        <begin position="119"/>
        <end position="130"/>
    </location>
</feature>
<feature type="compositionally biased region" description="Basic and acidic residues" evidence="2">
    <location>
        <begin position="2098"/>
        <end position="2107"/>
    </location>
</feature>
<feature type="compositionally biased region" description="Basic and acidic residues" evidence="2">
    <location>
        <begin position="807"/>
        <end position="819"/>
    </location>
</feature>
<keyword evidence="4" id="KW-1185">Reference proteome</keyword>
<feature type="region of interest" description="Disordered" evidence="2">
    <location>
        <begin position="1074"/>
        <end position="1096"/>
    </location>
</feature>